<evidence type="ECO:0000256" key="2">
    <source>
        <dbReference type="SAM" id="SignalP"/>
    </source>
</evidence>
<dbReference type="InterPro" id="IPR024134">
    <property type="entry name" value="SOD_Cu/Zn_/chaperone"/>
</dbReference>
<dbReference type="InterPro" id="IPR036423">
    <property type="entry name" value="SOD-like_Cu/Zn_dom_sf"/>
</dbReference>
<proteinExistence type="inferred from homology"/>
<name>A0A1B6VND3_9PROT</name>
<comment type="similarity">
    <text evidence="1">Belongs to the Cu-Zn superoxide dismutase family.</text>
</comment>
<accession>A0A1B6VND3</accession>
<sequence>MTLARLKRLSFVVGSMALTPSLAFSAETATASLTGTDGKTVGTAEIIEAPKGVVLHIEVSGLTPGWHGMHFHEKGNCSAPAFTSAGSHVHTTKPVTHGLLNAGENDSGDLPNIFAGSDGTAKAEVYSTFVSLKGNDGRPALLDADGSSLVIHALPDDYQSQPIGGSGSRVICGVVR</sequence>
<evidence type="ECO:0000313" key="5">
    <source>
        <dbReference type="Proteomes" id="UP000077786"/>
    </source>
</evidence>
<evidence type="ECO:0000313" key="4">
    <source>
        <dbReference type="EMBL" id="OAJ68713.1"/>
    </source>
</evidence>
<dbReference type="Proteomes" id="UP000077786">
    <property type="component" value="Unassembled WGS sequence"/>
</dbReference>
<protein>
    <submittedName>
        <fullName evidence="4">Superoxide dismutase</fullName>
    </submittedName>
</protein>
<dbReference type="GO" id="GO:0006801">
    <property type="term" value="P:superoxide metabolic process"/>
    <property type="evidence" value="ECO:0007669"/>
    <property type="project" value="InterPro"/>
</dbReference>
<dbReference type="Gene3D" id="2.60.40.200">
    <property type="entry name" value="Superoxide dismutase, copper/zinc binding domain"/>
    <property type="match status" value="1"/>
</dbReference>
<organism evidence="4 5">
    <name type="scientific">Gluconobacter cerinus</name>
    <dbReference type="NCBI Taxonomy" id="38307"/>
    <lineage>
        <taxon>Bacteria</taxon>
        <taxon>Pseudomonadati</taxon>
        <taxon>Pseudomonadota</taxon>
        <taxon>Alphaproteobacteria</taxon>
        <taxon>Acetobacterales</taxon>
        <taxon>Acetobacteraceae</taxon>
        <taxon>Gluconobacter</taxon>
    </lineage>
</organism>
<dbReference type="RefSeq" id="WP_064273060.1">
    <property type="nucleotide sequence ID" value="NZ_LUTU01000004.1"/>
</dbReference>
<dbReference type="PATRIC" id="fig|38307.3.peg.288"/>
<evidence type="ECO:0000259" key="3">
    <source>
        <dbReference type="Pfam" id="PF00080"/>
    </source>
</evidence>
<keyword evidence="2" id="KW-0732">Signal</keyword>
<dbReference type="PANTHER" id="PTHR10003">
    <property type="entry name" value="SUPEROXIDE DISMUTASE CU-ZN -RELATED"/>
    <property type="match status" value="1"/>
</dbReference>
<gene>
    <name evidence="4" type="ORF">A0123_00272</name>
</gene>
<feature type="chain" id="PRO_5008590264" evidence="2">
    <location>
        <begin position="26"/>
        <end position="176"/>
    </location>
</feature>
<feature type="domain" description="Superoxide dismutase copper/zinc binding" evidence="3">
    <location>
        <begin position="42"/>
        <end position="175"/>
    </location>
</feature>
<dbReference type="AlphaFoldDB" id="A0A1B6VND3"/>
<dbReference type="CDD" id="cd00305">
    <property type="entry name" value="Cu-Zn_Superoxide_Dismutase"/>
    <property type="match status" value="1"/>
</dbReference>
<dbReference type="InterPro" id="IPR001424">
    <property type="entry name" value="SOD_Cu_Zn_dom"/>
</dbReference>
<feature type="signal peptide" evidence="2">
    <location>
        <begin position="1"/>
        <end position="25"/>
    </location>
</feature>
<dbReference type="Pfam" id="PF00080">
    <property type="entry name" value="Sod_Cu"/>
    <property type="match status" value="1"/>
</dbReference>
<dbReference type="GO" id="GO:0005507">
    <property type="term" value="F:copper ion binding"/>
    <property type="evidence" value="ECO:0007669"/>
    <property type="project" value="InterPro"/>
</dbReference>
<dbReference type="SUPFAM" id="SSF49329">
    <property type="entry name" value="Cu,Zn superoxide dismutase-like"/>
    <property type="match status" value="1"/>
</dbReference>
<dbReference type="EMBL" id="LUTU01000004">
    <property type="protein sequence ID" value="OAJ68713.1"/>
    <property type="molecule type" value="Genomic_DNA"/>
</dbReference>
<comment type="caution">
    <text evidence="4">The sequence shown here is derived from an EMBL/GenBank/DDBJ whole genome shotgun (WGS) entry which is preliminary data.</text>
</comment>
<reference evidence="4 5" key="1">
    <citation type="submission" date="2016-03" db="EMBL/GenBank/DDBJ databases">
        <title>Draft genome sequence of Gluconobacter cerinus strain CECT 9110.</title>
        <authorList>
            <person name="Sainz F."/>
            <person name="Mas A."/>
            <person name="Torija M.J."/>
        </authorList>
    </citation>
    <scope>NUCLEOTIDE SEQUENCE [LARGE SCALE GENOMIC DNA]</scope>
    <source>
        <strain evidence="4 5">CECT 9110</strain>
    </source>
</reference>
<dbReference type="NCBIfam" id="NF047632">
    <property type="entry name" value="SodCCaul"/>
    <property type="match status" value="1"/>
</dbReference>
<evidence type="ECO:0000256" key="1">
    <source>
        <dbReference type="ARBA" id="ARBA00010457"/>
    </source>
</evidence>
<dbReference type="OrthoDB" id="5431326at2"/>